<dbReference type="GO" id="GO:0043571">
    <property type="term" value="P:maintenance of CRISPR repeat elements"/>
    <property type="evidence" value="ECO:0007669"/>
    <property type="project" value="InterPro"/>
</dbReference>
<keyword evidence="1" id="KW-0051">Antiviral defense</keyword>
<dbReference type="NCBIfam" id="TIGR02593">
    <property type="entry name" value="CRISPR_cas5"/>
    <property type="match status" value="1"/>
</dbReference>
<dbReference type="InterPro" id="IPR010147">
    <property type="entry name" value="CRISPR-assoc_prot_CasD"/>
</dbReference>
<dbReference type="InterPro" id="IPR013422">
    <property type="entry name" value="CRISPR-assoc_prot_Cas5_N"/>
</dbReference>
<protein>
    <submittedName>
        <fullName evidence="2">Type I-E CRISPR-associated protein Cas5/CasD</fullName>
    </submittedName>
</protein>
<evidence type="ECO:0000256" key="1">
    <source>
        <dbReference type="ARBA" id="ARBA00023118"/>
    </source>
</evidence>
<proteinExistence type="predicted"/>
<dbReference type="GO" id="GO:0003723">
    <property type="term" value="F:RNA binding"/>
    <property type="evidence" value="ECO:0007669"/>
    <property type="project" value="InterPro"/>
</dbReference>
<reference evidence="2 3" key="1">
    <citation type="submission" date="2017-12" db="EMBL/GenBank/DDBJ databases">
        <title>Phylogenetic diversity of female urinary microbiome.</title>
        <authorList>
            <person name="Thomas-White K."/>
            <person name="Wolfe A.J."/>
        </authorList>
    </citation>
    <scope>NUCLEOTIDE SEQUENCE [LARGE SCALE GENOMIC DNA]</scope>
    <source>
        <strain evidence="2 3">UMB0119</strain>
    </source>
</reference>
<gene>
    <name evidence="2" type="primary">cas5e</name>
    <name evidence="2" type="ORF">CYJ34_03480</name>
</gene>
<dbReference type="CDD" id="cd09756">
    <property type="entry name" value="Cas5_I-E"/>
    <property type="match status" value="1"/>
</dbReference>
<accession>A0A2I1M9Q5</accession>
<sequence length="238" mass="27978">MKTILLKFAGPIQSWGTNSHFETRQTDLYPSKSALIGLIAASFGYKRDEDSKIKKLNELTYAVRIDQQGNLLRDYHIAQRFKNNGNFDRTYVTNRYYLEDAIFVVALSHDDDKFIEEIYENIQNPYFQTFMGRRSCPPPVDFLLGIFDDNILDTLKKYPWQAKNWYKKHNDNAVSCYMDASIEKNLKVSKRRDMVISFSQKERKYQYRNESQLIINLIDPSSENNNTVYDEHDAYGSL</sequence>
<dbReference type="Gene3D" id="3.30.70.2660">
    <property type="match status" value="1"/>
</dbReference>
<dbReference type="Proteomes" id="UP000234335">
    <property type="component" value="Unassembled WGS sequence"/>
</dbReference>
<name>A0A2I1M9Q5_9FIRM</name>
<comment type="caution">
    <text evidence="2">The sequence shown here is derived from an EMBL/GenBank/DDBJ whole genome shotgun (WGS) entry which is preliminary data.</text>
</comment>
<dbReference type="InterPro" id="IPR021124">
    <property type="entry name" value="CRISPR-assoc_prot_Cas5"/>
</dbReference>
<dbReference type="NCBIfam" id="TIGR01868">
    <property type="entry name" value="casD_Cas5e"/>
    <property type="match status" value="1"/>
</dbReference>
<dbReference type="RefSeq" id="WP_101539959.1">
    <property type="nucleotide sequence ID" value="NZ_PKGS01000002.1"/>
</dbReference>
<dbReference type="AlphaFoldDB" id="A0A2I1M9Q5"/>
<evidence type="ECO:0000313" key="3">
    <source>
        <dbReference type="Proteomes" id="UP000234335"/>
    </source>
</evidence>
<dbReference type="EMBL" id="PKGS01000002">
    <property type="protein sequence ID" value="PKZ16860.1"/>
    <property type="molecule type" value="Genomic_DNA"/>
</dbReference>
<dbReference type="GO" id="GO:0051607">
    <property type="term" value="P:defense response to virus"/>
    <property type="evidence" value="ECO:0007669"/>
    <property type="project" value="UniProtKB-KW"/>
</dbReference>
<organism evidence="2 3">
    <name type="scientific">Anaerococcus octavius</name>
    <dbReference type="NCBI Taxonomy" id="54007"/>
    <lineage>
        <taxon>Bacteria</taxon>
        <taxon>Bacillati</taxon>
        <taxon>Bacillota</taxon>
        <taxon>Tissierellia</taxon>
        <taxon>Tissierellales</taxon>
        <taxon>Peptoniphilaceae</taxon>
        <taxon>Anaerococcus</taxon>
    </lineage>
</organism>
<evidence type="ECO:0000313" key="2">
    <source>
        <dbReference type="EMBL" id="PKZ16860.1"/>
    </source>
</evidence>
<dbReference type="Pfam" id="PF09704">
    <property type="entry name" value="Cas_Cas5d"/>
    <property type="match status" value="1"/>
</dbReference>
<keyword evidence="3" id="KW-1185">Reference proteome</keyword>